<keyword evidence="1" id="KW-1133">Transmembrane helix</keyword>
<proteinExistence type="predicted"/>
<feature type="transmembrane region" description="Helical" evidence="1">
    <location>
        <begin position="6"/>
        <end position="25"/>
    </location>
</feature>
<gene>
    <name evidence="2" type="ORF">GNP95_10980</name>
</gene>
<keyword evidence="1" id="KW-0472">Membrane</keyword>
<comment type="caution">
    <text evidence="2">The sequence shown here is derived from an EMBL/GenBank/DDBJ whole genome shotgun (WGS) entry which is preliminary data.</text>
</comment>
<reference evidence="2 3" key="1">
    <citation type="submission" date="2019-11" db="EMBL/GenBank/DDBJ databases">
        <title>Draft genome sequences of five Paenibacillus species of dairy origin.</title>
        <authorList>
            <person name="Olajide A.M."/>
            <person name="Chen S."/>
            <person name="Lapointe G."/>
        </authorList>
    </citation>
    <scope>NUCLEOTIDE SEQUENCE [LARGE SCALE GENOMIC DNA]</scope>
    <source>
        <strain evidence="2 3">12CR55</strain>
    </source>
</reference>
<dbReference type="AlphaFoldDB" id="A0A7X2Z0T6"/>
<sequence>MELKDYITIVISLLALALSLFNFVISRRKSTNLFTKLSVLINGIESDINSIHFIFKSIHLFPWGHHYKESNELSFQSRKILLQQKIDSFNELLVQDLKIKRKDKENIFSILMGIEGDLFELVHYLVEEEDDLEACQNFINSMLMGVRTIKDIISKAE</sequence>
<evidence type="ECO:0000313" key="3">
    <source>
        <dbReference type="Proteomes" id="UP000447876"/>
    </source>
</evidence>
<keyword evidence="1" id="KW-0812">Transmembrane</keyword>
<evidence type="ECO:0000256" key="1">
    <source>
        <dbReference type="SAM" id="Phobius"/>
    </source>
</evidence>
<dbReference type="Proteomes" id="UP000447876">
    <property type="component" value="Unassembled WGS sequence"/>
</dbReference>
<dbReference type="EMBL" id="WNZW01000003">
    <property type="protein sequence ID" value="MUG45511.1"/>
    <property type="molecule type" value="Genomic_DNA"/>
</dbReference>
<dbReference type="RefSeq" id="WP_155610928.1">
    <property type="nucleotide sequence ID" value="NZ_WNZW01000003.1"/>
</dbReference>
<protein>
    <submittedName>
        <fullName evidence="2">Uncharacterized protein</fullName>
    </submittedName>
</protein>
<evidence type="ECO:0000313" key="2">
    <source>
        <dbReference type="EMBL" id="MUG45511.1"/>
    </source>
</evidence>
<organism evidence="2 3">
    <name type="scientific">Paenibacillus woosongensis</name>
    <dbReference type="NCBI Taxonomy" id="307580"/>
    <lineage>
        <taxon>Bacteria</taxon>
        <taxon>Bacillati</taxon>
        <taxon>Bacillota</taxon>
        <taxon>Bacilli</taxon>
        <taxon>Bacillales</taxon>
        <taxon>Paenibacillaceae</taxon>
        <taxon>Paenibacillus</taxon>
    </lineage>
</organism>
<name>A0A7X2Z0T6_9BACL</name>
<accession>A0A7X2Z0T6</accession>